<keyword evidence="2 6" id="KW-0805">Transcription regulation</keyword>
<evidence type="ECO:0000256" key="2">
    <source>
        <dbReference type="ARBA" id="ARBA00023015"/>
    </source>
</evidence>
<dbReference type="Pfam" id="PF08281">
    <property type="entry name" value="Sigma70_r4_2"/>
    <property type="match status" value="1"/>
</dbReference>
<feature type="domain" description="RNA polymerase sigma factor 70 region 4 type 2" evidence="8">
    <location>
        <begin position="124"/>
        <end position="175"/>
    </location>
</feature>
<evidence type="ECO:0000256" key="5">
    <source>
        <dbReference type="ARBA" id="ARBA00023163"/>
    </source>
</evidence>
<sequence length="186" mass="20249">MQALADDIAAIRAVARGDDAALARLYDRYSRPCYSFALRMLGSEPDAEEIVQETFLRAWRSAASYDPSRASVSSWLLAITRNLCIDELRRRRRNVASAPIDDAAPLPGADRTDLAAEQAVDAAAVRAALASLPGEQRSAIELVYYYGLTSNEVGRLLGVPPPTIRSRLRLGLLKLAGILRPGDPSR</sequence>
<dbReference type="PANTHER" id="PTHR43133">
    <property type="entry name" value="RNA POLYMERASE ECF-TYPE SIGMA FACTO"/>
    <property type="match status" value="1"/>
</dbReference>
<dbReference type="InterPro" id="IPR013249">
    <property type="entry name" value="RNA_pol_sigma70_r4_t2"/>
</dbReference>
<evidence type="ECO:0000313" key="9">
    <source>
        <dbReference type="EMBL" id="PFG73693.1"/>
    </source>
</evidence>
<dbReference type="InterPro" id="IPR000838">
    <property type="entry name" value="RNA_pol_sigma70_ECF_CS"/>
</dbReference>
<dbReference type="GO" id="GO:0006352">
    <property type="term" value="P:DNA-templated transcription initiation"/>
    <property type="evidence" value="ECO:0007669"/>
    <property type="project" value="InterPro"/>
</dbReference>
<feature type="domain" description="RNA polymerase sigma-70 region 2" evidence="7">
    <location>
        <begin position="25"/>
        <end position="93"/>
    </location>
</feature>
<keyword evidence="10" id="KW-1185">Reference proteome</keyword>
<evidence type="ECO:0000256" key="3">
    <source>
        <dbReference type="ARBA" id="ARBA00023082"/>
    </source>
</evidence>
<comment type="caution">
    <text evidence="9">The sequence shown here is derived from an EMBL/GenBank/DDBJ whole genome shotgun (WGS) entry which is preliminary data.</text>
</comment>
<organism evidence="9 10">
    <name type="scientific">Tepidiforma thermophila (strain KCTC 52669 / CGMCC 1.13589 / G233)</name>
    <dbReference type="NCBI Taxonomy" id="2761530"/>
    <lineage>
        <taxon>Bacteria</taxon>
        <taxon>Bacillati</taxon>
        <taxon>Chloroflexota</taxon>
        <taxon>Tepidiformia</taxon>
        <taxon>Tepidiformales</taxon>
        <taxon>Tepidiformaceae</taxon>
        <taxon>Tepidiforma</taxon>
    </lineage>
</organism>
<dbReference type="NCBIfam" id="TIGR02937">
    <property type="entry name" value="sigma70-ECF"/>
    <property type="match status" value="1"/>
</dbReference>
<dbReference type="InterPro" id="IPR036388">
    <property type="entry name" value="WH-like_DNA-bd_sf"/>
</dbReference>
<dbReference type="Proteomes" id="UP000223071">
    <property type="component" value="Unassembled WGS sequence"/>
</dbReference>
<name>A0A2A9HEA4_TEPT2</name>
<proteinExistence type="inferred from homology"/>
<evidence type="ECO:0000259" key="8">
    <source>
        <dbReference type="Pfam" id="PF08281"/>
    </source>
</evidence>
<dbReference type="InterPro" id="IPR039425">
    <property type="entry name" value="RNA_pol_sigma-70-like"/>
</dbReference>
<dbReference type="RefSeq" id="WP_098503136.1">
    <property type="nucleotide sequence ID" value="NZ_PDJQ01000001.1"/>
</dbReference>
<dbReference type="CDD" id="cd06171">
    <property type="entry name" value="Sigma70_r4"/>
    <property type="match status" value="1"/>
</dbReference>
<dbReference type="PROSITE" id="PS01063">
    <property type="entry name" value="SIGMA70_ECF"/>
    <property type="match status" value="1"/>
</dbReference>
<dbReference type="SUPFAM" id="SSF88659">
    <property type="entry name" value="Sigma3 and sigma4 domains of RNA polymerase sigma factors"/>
    <property type="match status" value="1"/>
</dbReference>
<dbReference type="Pfam" id="PF04542">
    <property type="entry name" value="Sigma70_r2"/>
    <property type="match status" value="1"/>
</dbReference>
<dbReference type="InterPro" id="IPR013325">
    <property type="entry name" value="RNA_pol_sigma_r2"/>
</dbReference>
<accession>A0A2A9HEA4</accession>
<evidence type="ECO:0000256" key="4">
    <source>
        <dbReference type="ARBA" id="ARBA00023125"/>
    </source>
</evidence>
<reference evidence="9 10" key="1">
    <citation type="submission" date="2017-09" db="EMBL/GenBank/DDBJ databases">
        <title>Sequencing the genomes of two abundant thermophiles in Great Basin hot springs: Thermocrinis jamiesonii and novel Chloroflexi Thermoflexus hugenholtzii.</title>
        <authorList>
            <person name="Hedlund B."/>
        </authorList>
    </citation>
    <scope>NUCLEOTIDE SEQUENCE [LARGE SCALE GENOMIC DNA]</scope>
    <source>
        <strain evidence="9 10">G233</strain>
    </source>
</reference>
<dbReference type="EMBL" id="PDJQ01000001">
    <property type="protein sequence ID" value="PFG73693.1"/>
    <property type="molecule type" value="Genomic_DNA"/>
</dbReference>
<keyword evidence="4 6" id="KW-0238">DNA-binding</keyword>
<dbReference type="Gene3D" id="1.10.1740.10">
    <property type="match status" value="1"/>
</dbReference>
<protein>
    <recommendedName>
        <fullName evidence="6">RNA polymerase sigma factor</fullName>
    </recommendedName>
</protein>
<comment type="similarity">
    <text evidence="1 6">Belongs to the sigma-70 factor family. ECF subfamily.</text>
</comment>
<dbReference type="SUPFAM" id="SSF88946">
    <property type="entry name" value="Sigma2 domain of RNA polymerase sigma factors"/>
    <property type="match status" value="1"/>
</dbReference>
<dbReference type="AlphaFoldDB" id="A0A2A9HEA4"/>
<evidence type="ECO:0000259" key="7">
    <source>
        <dbReference type="Pfam" id="PF04542"/>
    </source>
</evidence>
<evidence type="ECO:0000256" key="1">
    <source>
        <dbReference type="ARBA" id="ARBA00010641"/>
    </source>
</evidence>
<dbReference type="Gene3D" id="1.10.10.10">
    <property type="entry name" value="Winged helix-like DNA-binding domain superfamily/Winged helix DNA-binding domain"/>
    <property type="match status" value="1"/>
</dbReference>
<dbReference type="GO" id="GO:0016987">
    <property type="term" value="F:sigma factor activity"/>
    <property type="evidence" value="ECO:0007669"/>
    <property type="project" value="UniProtKB-KW"/>
</dbReference>
<keyword evidence="3 6" id="KW-0731">Sigma factor</keyword>
<evidence type="ECO:0000313" key="10">
    <source>
        <dbReference type="Proteomes" id="UP000223071"/>
    </source>
</evidence>
<dbReference type="InterPro" id="IPR014284">
    <property type="entry name" value="RNA_pol_sigma-70_dom"/>
</dbReference>
<dbReference type="GO" id="GO:0006950">
    <property type="term" value="P:response to stress"/>
    <property type="evidence" value="ECO:0007669"/>
    <property type="project" value="UniProtKB-ARBA"/>
</dbReference>
<dbReference type="InterPro" id="IPR007627">
    <property type="entry name" value="RNA_pol_sigma70_r2"/>
</dbReference>
<dbReference type="InterPro" id="IPR013324">
    <property type="entry name" value="RNA_pol_sigma_r3/r4-like"/>
</dbReference>
<dbReference type="GO" id="GO:0003677">
    <property type="term" value="F:DNA binding"/>
    <property type="evidence" value="ECO:0007669"/>
    <property type="project" value="UniProtKB-KW"/>
</dbReference>
<evidence type="ECO:0000256" key="6">
    <source>
        <dbReference type="RuleBase" id="RU000716"/>
    </source>
</evidence>
<dbReference type="PANTHER" id="PTHR43133:SF62">
    <property type="entry name" value="RNA POLYMERASE SIGMA FACTOR SIGZ"/>
    <property type="match status" value="1"/>
</dbReference>
<gene>
    <name evidence="9" type="ORF">A9A59_0895</name>
</gene>
<keyword evidence="5 6" id="KW-0804">Transcription</keyword>